<dbReference type="Pfam" id="PF21467">
    <property type="entry name" value="BetaGal_gal-bd"/>
    <property type="match status" value="1"/>
</dbReference>
<comment type="catalytic activity">
    <reaction evidence="7">
        <text>Hydrolysis of terminal non-reducing beta-D-galactose residues in beta-D-galactosides.</text>
        <dbReference type="EC" id="3.2.1.23"/>
    </reaction>
</comment>
<dbReference type="GO" id="GO:0004565">
    <property type="term" value="F:beta-galactosidase activity"/>
    <property type="evidence" value="ECO:0007669"/>
    <property type="project" value="UniProtKB-EC"/>
</dbReference>
<dbReference type="PANTHER" id="PTHR23421">
    <property type="entry name" value="BETA-GALACTOSIDASE RELATED"/>
    <property type="match status" value="1"/>
</dbReference>
<accession>A0AAV7K985</accession>
<dbReference type="InterPro" id="IPR048913">
    <property type="entry name" value="BetaGal_gal-bd"/>
</dbReference>
<dbReference type="Gene3D" id="2.60.120.260">
    <property type="entry name" value="Galactose-binding domain-like"/>
    <property type="match status" value="2"/>
</dbReference>
<dbReference type="InterPro" id="IPR026283">
    <property type="entry name" value="B-gal_1-like"/>
</dbReference>
<protein>
    <recommendedName>
        <fullName evidence="7">Beta-galactosidase</fullName>
        <ecNumber evidence="7">3.2.1.23</ecNumber>
    </recommendedName>
</protein>
<dbReference type="EMBL" id="JAKMXF010000110">
    <property type="protein sequence ID" value="KAI6657921.1"/>
    <property type="molecule type" value="Genomic_DNA"/>
</dbReference>
<evidence type="ECO:0000256" key="4">
    <source>
        <dbReference type="ARBA" id="ARBA00023180"/>
    </source>
</evidence>
<gene>
    <name evidence="13" type="ORF">LOD99_15639</name>
</gene>
<keyword evidence="14" id="KW-1185">Reference proteome</keyword>
<dbReference type="EC" id="3.2.1.23" evidence="7"/>
<evidence type="ECO:0000256" key="9">
    <source>
        <dbReference type="SAM" id="SignalP"/>
    </source>
</evidence>
<organism evidence="13 14">
    <name type="scientific">Oopsacas minuta</name>
    <dbReference type="NCBI Taxonomy" id="111878"/>
    <lineage>
        <taxon>Eukaryota</taxon>
        <taxon>Metazoa</taxon>
        <taxon>Porifera</taxon>
        <taxon>Hexactinellida</taxon>
        <taxon>Hexasterophora</taxon>
        <taxon>Lyssacinosida</taxon>
        <taxon>Leucopsacidae</taxon>
        <taxon>Oopsacas</taxon>
    </lineage>
</organism>
<dbReference type="Proteomes" id="UP001165289">
    <property type="component" value="Unassembled WGS sequence"/>
</dbReference>
<dbReference type="InterPro" id="IPR017853">
    <property type="entry name" value="GH"/>
</dbReference>
<dbReference type="FunFam" id="3.20.20.80:FF:000017">
    <property type="entry name" value="Beta-galactosidase"/>
    <property type="match status" value="1"/>
</dbReference>
<evidence type="ECO:0000259" key="10">
    <source>
        <dbReference type="Pfam" id="PF01301"/>
    </source>
</evidence>
<evidence type="ECO:0000259" key="11">
    <source>
        <dbReference type="Pfam" id="PF21317"/>
    </source>
</evidence>
<name>A0AAV7K985_9METZ</name>
<feature type="domain" description="Beta-galactosidase 1-like first all-beta" evidence="11">
    <location>
        <begin position="412"/>
        <end position="499"/>
    </location>
</feature>
<dbReference type="SUPFAM" id="SSF51445">
    <property type="entry name" value="(Trans)glycosidases"/>
    <property type="match status" value="1"/>
</dbReference>
<dbReference type="SUPFAM" id="SSF49785">
    <property type="entry name" value="Galactose-binding domain-like"/>
    <property type="match status" value="1"/>
</dbReference>
<evidence type="ECO:0000259" key="12">
    <source>
        <dbReference type="Pfam" id="PF21467"/>
    </source>
</evidence>
<dbReference type="PIRSF" id="PIRSF006336">
    <property type="entry name" value="B-gal"/>
    <property type="match status" value="1"/>
</dbReference>
<evidence type="ECO:0000256" key="3">
    <source>
        <dbReference type="ARBA" id="ARBA00022801"/>
    </source>
</evidence>
<keyword evidence="3 7" id="KW-0378">Hydrolase</keyword>
<sequence>MVNTILFISLCLSFACHHVVNSLSVELDQTTLAGSDPSFVPDFNNRYFLKDGKPFRYISGIFHYTRVLPQYWALRLRQMKAAGLDAVQTYVFWNIHEPRPGVYDFDGNHNIIHFIKLAQQVGLLVILRIGPYVCAEWDLGGMPSWLLTHKDIMLRSKDTVYMSYVYNWLHVILPKIHPFLYSKGGPIIMLQYENEYGSFGGDKTYLSNLVEYFNNIIPAKDVTLFSTDGNSYSLLKRGSLTNSLLATIDFGIGTNVQNSVNELRKYSYGTPFVNSEFYTGWPDVWGGEHQKRPTEGILSTLNAILDANGSVCFYMFSGGTNFGFMNGAMLKGSEYSPWITSYDYDSPISEGGDLTEKYYAIRKFIANYRNVILPNPPVGDDKVTYGKVTLQYYGNIFHDYKDSFKIYTVKTPVPMEFFNQSYGYILYETVFETGDCKSNLTTTVNLSIQDRGHFYVNSELITILDRKSTNVTFHKNCSITMQVIQIMVENMGRINYQHRSVVNGDSTFNHEHKGIIQFQSDELITSWMITSFDFHHFMHDTLKRSEFYPEGRTQYCFYQGELPKETGTQKDTYVHITSPPFSKGVVFINNFNLGRFWPAKGPQKSLYIPGVLFKTHSTNYITLFETDNCIKSTTDTTVDLRDVPDLG</sequence>
<keyword evidence="5 7" id="KW-0326">Glycosidase</keyword>
<dbReference type="InterPro" id="IPR019801">
    <property type="entry name" value="Glyco_hydro_35_CS"/>
</dbReference>
<feature type="active site" description="Proton donor" evidence="6">
    <location>
        <position position="195"/>
    </location>
</feature>
<dbReference type="PRINTS" id="PR00742">
    <property type="entry name" value="GLHYDRLASE35"/>
</dbReference>
<dbReference type="PROSITE" id="PS01182">
    <property type="entry name" value="GLYCOSYL_HYDROL_F35"/>
    <property type="match status" value="1"/>
</dbReference>
<dbReference type="Pfam" id="PF01301">
    <property type="entry name" value="Glyco_hydro_35"/>
    <property type="match status" value="1"/>
</dbReference>
<evidence type="ECO:0000313" key="13">
    <source>
        <dbReference type="EMBL" id="KAI6657921.1"/>
    </source>
</evidence>
<reference evidence="13 14" key="1">
    <citation type="journal article" date="2023" name="BMC Biol.">
        <title>The compact genome of the sponge Oopsacas minuta (Hexactinellida) is lacking key metazoan core genes.</title>
        <authorList>
            <person name="Santini S."/>
            <person name="Schenkelaars Q."/>
            <person name="Jourda C."/>
            <person name="Duchesne M."/>
            <person name="Belahbib H."/>
            <person name="Rocher C."/>
            <person name="Selva M."/>
            <person name="Riesgo A."/>
            <person name="Vervoort M."/>
            <person name="Leys S.P."/>
            <person name="Kodjabachian L."/>
            <person name="Le Bivic A."/>
            <person name="Borchiellini C."/>
            <person name="Claverie J.M."/>
            <person name="Renard E."/>
        </authorList>
    </citation>
    <scope>NUCLEOTIDE SEQUENCE [LARGE SCALE GENOMIC DNA]</scope>
    <source>
        <strain evidence="13">SPO-2</strain>
    </source>
</reference>
<dbReference type="InterPro" id="IPR008979">
    <property type="entry name" value="Galactose-bd-like_sf"/>
</dbReference>
<evidence type="ECO:0000256" key="1">
    <source>
        <dbReference type="ARBA" id="ARBA00009809"/>
    </source>
</evidence>
<dbReference type="InterPro" id="IPR001944">
    <property type="entry name" value="Glycoside_Hdrlase_35"/>
</dbReference>
<feature type="chain" id="PRO_5043383983" description="Beta-galactosidase" evidence="9">
    <location>
        <begin position="23"/>
        <end position="647"/>
    </location>
</feature>
<dbReference type="InterPro" id="IPR031330">
    <property type="entry name" value="Gly_Hdrlase_35_cat"/>
</dbReference>
<feature type="signal peptide" evidence="9">
    <location>
        <begin position="1"/>
        <end position="22"/>
    </location>
</feature>
<evidence type="ECO:0000256" key="8">
    <source>
        <dbReference type="RuleBase" id="RU003679"/>
    </source>
</evidence>
<feature type="domain" description="Glycoside hydrolase 35 catalytic" evidence="10">
    <location>
        <begin position="48"/>
        <end position="367"/>
    </location>
</feature>
<proteinExistence type="inferred from homology"/>
<evidence type="ECO:0000256" key="2">
    <source>
        <dbReference type="ARBA" id="ARBA00022729"/>
    </source>
</evidence>
<dbReference type="AlphaFoldDB" id="A0AAV7K985"/>
<feature type="domain" description="Beta-galactosidase galactose-binding" evidence="12">
    <location>
        <begin position="555"/>
        <end position="615"/>
    </location>
</feature>
<dbReference type="Pfam" id="PF21317">
    <property type="entry name" value="BetaGal_ABD_1"/>
    <property type="match status" value="1"/>
</dbReference>
<evidence type="ECO:0000256" key="5">
    <source>
        <dbReference type="ARBA" id="ARBA00023295"/>
    </source>
</evidence>
<evidence type="ECO:0000313" key="14">
    <source>
        <dbReference type="Proteomes" id="UP001165289"/>
    </source>
</evidence>
<comment type="caution">
    <text evidence="13">The sequence shown here is derived from an EMBL/GenBank/DDBJ whole genome shotgun (WGS) entry which is preliminary data.</text>
</comment>
<evidence type="ECO:0000256" key="7">
    <source>
        <dbReference type="RuleBase" id="RU000675"/>
    </source>
</evidence>
<keyword evidence="2 9" id="KW-0732">Signal</keyword>
<dbReference type="GO" id="GO:0005975">
    <property type="term" value="P:carbohydrate metabolic process"/>
    <property type="evidence" value="ECO:0007669"/>
    <property type="project" value="InterPro"/>
</dbReference>
<keyword evidence="4" id="KW-0325">Glycoprotein</keyword>
<feature type="active site" description="Nucleophile" evidence="6">
    <location>
        <position position="276"/>
    </location>
</feature>
<evidence type="ECO:0000256" key="6">
    <source>
        <dbReference type="PIRSR" id="PIRSR006336-1"/>
    </source>
</evidence>
<comment type="similarity">
    <text evidence="1 8">Belongs to the glycosyl hydrolase 35 family.</text>
</comment>
<dbReference type="InterPro" id="IPR048912">
    <property type="entry name" value="BetaGal1-like_ABD1"/>
</dbReference>
<dbReference type="Gene3D" id="3.20.20.80">
    <property type="entry name" value="Glycosidases"/>
    <property type="match status" value="1"/>
</dbReference>